<comment type="caution">
    <text evidence="7">The sequence shown here is derived from an EMBL/GenBank/DDBJ whole genome shotgun (WGS) entry which is preliminary data.</text>
</comment>
<evidence type="ECO:0000256" key="4">
    <source>
        <dbReference type="ARBA" id="ARBA00023136"/>
    </source>
</evidence>
<evidence type="ECO:0000256" key="1">
    <source>
        <dbReference type="ARBA" id="ARBA00004141"/>
    </source>
</evidence>
<dbReference type="PROSITE" id="PS50850">
    <property type="entry name" value="MFS"/>
    <property type="match status" value="1"/>
</dbReference>
<keyword evidence="3 5" id="KW-1133">Transmembrane helix</keyword>
<feature type="transmembrane region" description="Helical" evidence="5">
    <location>
        <begin position="364"/>
        <end position="382"/>
    </location>
</feature>
<feature type="transmembrane region" description="Helical" evidence="5">
    <location>
        <begin position="326"/>
        <end position="344"/>
    </location>
</feature>
<dbReference type="Proteomes" id="UP000245880">
    <property type="component" value="Unassembled WGS sequence"/>
</dbReference>
<dbReference type="GO" id="GO:0016020">
    <property type="term" value="C:membrane"/>
    <property type="evidence" value="ECO:0007669"/>
    <property type="project" value="UniProtKB-SubCell"/>
</dbReference>
<keyword evidence="2 5" id="KW-0812">Transmembrane</keyword>
<name>A0A316AGN6_9BACT</name>
<dbReference type="CDD" id="cd17319">
    <property type="entry name" value="MFS_ExuT_GudP_like"/>
    <property type="match status" value="1"/>
</dbReference>
<protein>
    <submittedName>
        <fullName evidence="7">ACS family glucarate transporter-like MFS transporter</fullName>
    </submittedName>
</protein>
<dbReference type="SUPFAM" id="SSF103473">
    <property type="entry name" value="MFS general substrate transporter"/>
    <property type="match status" value="1"/>
</dbReference>
<feature type="domain" description="Major facilitator superfamily (MFS) profile" evidence="6">
    <location>
        <begin position="10"/>
        <end position="412"/>
    </location>
</feature>
<dbReference type="GO" id="GO:0022857">
    <property type="term" value="F:transmembrane transporter activity"/>
    <property type="evidence" value="ECO:0007669"/>
    <property type="project" value="InterPro"/>
</dbReference>
<sequence length="418" mass="46063">MIKIPLRHKLVATTFALTLLLYIDRVCISAAKAPVTESLGLTDTQFGWVLSAFALGYALLQTTSGQLIDRKGPHIVLTTIVTIWSLMTALTAAAWNFGSLLVVRFLFGAGEAGAFPGISKSTLTWIPLKERGLVTGINFSGSRLGAAFAMPLVVWLLNSFGWRESFLILGVVGVAWAVFWYSWFRDAPEQHPSISAEELDYILKNRQVVLTTKQSVSLGSLLRNKQVWWVMLQYFGSNYIFFFCLTWLFPFLKAKYQMDDLQLSYWVMLPFIAGAFGNYFSGYLVDALYKRNGLIGSRRIPAIIGFALIVIGLVANIGAENIYTSIACLSLAIFGADMTLSPSWSYCIDVGGEHAGALSGTMNMAGNLGSFLTALAFPYLQAWTGDENTFFYVGIGLAIIAIYGWTQMNAAQSLKTYE</sequence>
<dbReference type="InterPro" id="IPR020846">
    <property type="entry name" value="MFS_dom"/>
</dbReference>
<feature type="transmembrane region" description="Helical" evidence="5">
    <location>
        <begin position="45"/>
        <end position="63"/>
    </location>
</feature>
<evidence type="ECO:0000259" key="6">
    <source>
        <dbReference type="PROSITE" id="PS50850"/>
    </source>
</evidence>
<comment type="subcellular location">
    <subcellularLocation>
        <location evidence="1">Membrane</location>
        <topology evidence="1">Multi-pass membrane protein</topology>
    </subcellularLocation>
</comment>
<organism evidence="7 8">
    <name type="scientific">Dyadobacter jejuensis</name>
    <dbReference type="NCBI Taxonomy" id="1082580"/>
    <lineage>
        <taxon>Bacteria</taxon>
        <taxon>Pseudomonadati</taxon>
        <taxon>Bacteroidota</taxon>
        <taxon>Cytophagia</taxon>
        <taxon>Cytophagales</taxon>
        <taxon>Spirosomataceae</taxon>
        <taxon>Dyadobacter</taxon>
    </lineage>
</organism>
<keyword evidence="8" id="KW-1185">Reference proteome</keyword>
<evidence type="ECO:0000313" key="8">
    <source>
        <dbReference type="Proteomes" id="UP000245880"/>
    </source>
</evidence>
<dbReference type="Pfam" id="PF07690">
    <property type="entry name" value="MFS_1"/>
    <property type="match status" value="1"/>
</dbReference>
<dbReference type="PANTHER" id="PTHR11662">
    <property type="entry name" value="SOLUTE CARRIER FAMILY 17"/>
    <property type="match status" value="1"/>
</dbReference>
<feature type="transmembrane region" description="Helical" evidence="5">
    <location>
        <begin position="389"/>
        <end position="406"/>
    </location>
</feature>
<feature type="transmembrane region" description="Helical" evidence="5">
    <location>
        <begin position="227"/>
        <end position="251"/>
    </location>
</feature>
<keyword evidence="4 5" id="KW-0472">Membrane</keyword>
<dbReference type="PANTHER" id="PTHR11662:SF399">
    <property type="entry name" value="FI19708P1-RELATED"/>
    <property type="match status" value="1"/>
</dbReference>
<proteinExistence type="predicted"/>
<evidence type="ECO:0000256" key="3">
    <source>
        <dbReference type="ARBA" id="ARBA00022989"/>
    </source>
</evidence>
<evidence type="ECO:0000313" key="7">
    <source>
        <dbReference type="EMBL" id="PWJ56863.1"/>
    </source>
</evidence>
<dbReference type="RefSeq" id="WP_229203441.1">
    <property type="nucleotide sequence ID" value="NZ_QGDT01000010.1"/>
</dbReference>
<feature type="transmembrane region" description="Helical" evidence="5">
    <location>
        <begin position="300"/>
        <end position="319"/>
    </location>
</feature>
<dbReference type="AlphaFoldDB" id="A0A316AGN6"/>
<gene>
    <name evidence="7" type="ORF">CLV98_110174</name>
</gene>
<evidence type="ECO:0000256" key="2">
    <source>
        <dbReference type="ARBA" id="ARBA00022692"/>
    </source>
</evidence>
<evidence type="ECO:0000256" key="5">
    <source>
        <dbReference type="SAM" id="Phobius"/>
    </source>
</evidence>
<accession>A0A316AGN6</accession>
<feature type="transmembrane region" description="Helical" evidence="5">
    <location>
        <begin position="263"/>
        <end position="280"/>
    </location>
</feature>
<dbReference type="InterPro" id="IPR050382">
    <property type="entry name" value="MFS_Na/Anion_cotransporter"/>
</dbReference>
<dbReference type="InterPro" id="IPR011701">
    <property type="entry name" value="MFS"/>
</dbReference>
<dbReference type="EMBL" id="QGDT01000010">
    <property type="protein sequence ID" value="PWJ56863.1"/>
    <property type="molecule type" value="Genomic_DNA"/>
</dbReference>
<dbReference type="Gene3D" id="1.20.1250.20">
    <property type="entry name" value="MFS general substrate transporter like domains"/>
    <property type="match status" value="2"/>
</dbReference>
<feature type="transmembrane region" description="Helical" evidence="5">
    <location>
        <begin position="137"/>
        <end position="158"/>
    </location>
</feature>
<feature type="transmembrane region" description="Helical" evidence="5">
    <location>
        <begin position="75"/>
        <end position="97"/>
    </location>
</feature>
<reference evidence="7 8" key="1">
    <citation type="submission" date="2018-03" db="EMBL/GenBank/DDBJ databases">
        <title>Genomic Encyclopedia of Archaeal and Bacterial Type Strains, Phase II (KMG-II): from individual species to whole genera.</title>
        <authorList>
            <person name="Goeker M."/>
        </authorList>
    </citation>
    <scope>NUCLEOTIDE SEQUENCE [LARGE SCALE GENOMIC DNA]</scope>
    <source>
        <strain evidence="7 8">DSM 100346</strain>
    </source>
</reference>
<feature type="transmembrane region" description="Helical" evidence="5">
    <location>
        <begin position="165"/>
        <end position="183"/>
    </location>
</feature>
<dbReference type="InterPro" id="IPR036259">
    <property type="entry name" value="MFS_trans_sf"/>
</dbReference>